<dbReference type="SUPFAM" id="SSF55729">
    <property type="entry name" value="Acyl-CoA N-acyltransferases (Nat)"/>
    <property type="match status" value="1"/>
</dbReference>
<keyword evidence="2" id="KW-0012">Acyltransferase</keyword>
<keyword evidence="5" id="KW-1185">Reference proteome</keyword>
<dbReference type="HOGENOM" id="CLU_013985_34_1_11"/>
<dbReference type="STRING" id="479431.Namu_2840"/>
<protein>
    <submittedName>
        <fullName evidence="4">GCN5-related N-acetyltransferase</fullName>
    </submittedName>
</protein>
<evidence type="ECO:0000256" key="1">
    <source>
        <dbReference type="ARBA" id="ARBA00022679"/>
    </source>
</evidence>
<dbReference type="PROSITE" id="PS51186">
    <property type="entry name" value="GNAT"/>
    <property type="match status" value="1"/>
</dbReference>
<dbReference type="Proteomes" id="UP000002218">
    <property type="component" value="Chromosome"/>
</dbReference>
<feature type="domain" description="N-acetyltransferase" evidence="3">
    <location>
        <begin position="11"/>
        <end position="153"/>
    </location>
</feature>
<dbReference type="GO" id="GO:0016747">
    <property type="term" value="F:acyltransferase activity, transferring groups other than amino-acyl groups"/>
    <property type="evidence" value="ECO:0007669"/>
    <property type="project" value="InterPro"/>
</dbReference>
<dbReference type="eggNOG" id="COG0456">
    <property type="taxonomic scope" value="Bacteria"/>
</dbReference>
<evidence type="ECO:0000256" key="2">
    <source>
        <dbReference type="ARBA" id="ARBA00023315"/>
    </source>
</evidence>
<proteinExistence type="predicted"/>
<keyword evidence="1 4" id="KW-0808">Transferase</keyword>
<accession>C8X9M7</accession>
<dbReference type="NCBIfam" id="NF002959">
    <property type="entry name" value="PRK03624.1"/>
    <property type="match status" value="1"/>
</dbReference>
<gene>
    <name evidence="4" type="ordered locus">Namu_2840</name>
</gene>
<reference evidence="4 5" key="2">
    <citation type="journal article" date="2010" name="Stand. Genomic Sci.">
        <title>Complete genome sequence of Nakamurella multipartita type strain (Y-104).</title>
        <authorList>
            <person name="Tice H."/>
            <person name="Mayilraj S."/>
            <person name="Sims D."/>
            <person name="Lapidus A."/>
            <person name="Nolan M."/>
            <person name="Lucas S."/>
            <person name="Glavina Del Rio T."/>
            <person name="Copeland A."/>
            <person name="Cheng J.F."/>
            <person name="Meincke L."/>
            <person name="Bruce D."/>
            <person name="Goodwin L."/>
            <person name="Pitluck S."/>
            <person name="Ivanova N."/>
            <person name="Mavromatis K."/>
            <person name="Ovchinnikova G."/>
            <person name="Pati A."/>
            <person name="Chen A."/>
            <person name="Palaniappan K."/>
            <person name="Land M."/>
            <person name="Hauser L."/>
            <person name="Chang Y.J."/>
            <person name="Jeffries C.D."/>
            <person name="Detter J.C."/>
            <person name="Brettin T."/>
            <person name="Rohde M."/>
            <person name="Goker M."/>
            <person name="Bristow J."/>
            <person name="Eisen J.A."/>
            <person name="Markowitz V."/>
            <person name="Hugenholtz P."/>
            <person name="Kyrpides N.C."/>
            <person name="Klenk H.P."/>
            <person name="Chen F."/>
        </authorList>
    </citation>
    <scope>NUCLEOTIDE SEQUENCE [LARGE SCALE GENOMIC DNA]</scope>
    <source>
        <strain evidence="5">ATCC 700099 / DSM 44233 / CIP 104796 / JCM 9543 / NBRC 105858 / Y-104</strain>
    </source>
</reference>
<dbReference type="InterPro" id="IPR050832">
    <property type="entry name" value="Bact_Acetyltransf"/>
</dbReference>
<dbReference type="AlphaFoldDB" id="C8X9M7"/>
<dbReference type="PANTHER" id="PTHR43877">
    <property type="entry name" value="AMINOALKYLPHOSPHONATE N-ACETYLTRANSFERASE-RELATED-RELATED"/>
    <property type="match status" value="1"/>
</dbReference>
<reference evidence="5" key="1">
    <citation type="submission" date="2009-09" db="EMBL/GenBank/DDBJ databases">
        <title>The complete genome of Nakamurella multipartita DSM 44233.</title>
        <authorList>
            <consortium name="US DOE Joint Genome Institute (JGI-PGF)"/>
            <person name="Lucas S."/>
            <person name="Copeland A."/>
            <person name="Lapidus A."/>
            <person name="Glavina del Rio T."/>
            <person name="Dalin E."/>
            <person name="Tice H."/>
            <person name="Bruce D."/>
            <person name="Goodwin L."/>
            <person name="Pitluck S."/>
            <person name="Kyrpides N."/>
            <person name="Mavromatis K."/>
            <person name="Ivanova N."/>
            <person name="Ovchinnikova G."/>
            <person name="Sims D."/>
            <person name="Meincke L."/>
            <person name="Brettin T."/>
            <person name="Detter J.C."/>
            <person name="Han C."/>
            <person name="Larimer F."/>
            <person name="Land M."/>
            <person name="Hauser L."/>
            <person name="Markowitz V."/>
            <person name="Cheng J.-F."/>
            <person name="Hugenholtz P."/>
            <person name="Woyke T."/>
            <person name="Wu D."/>
            <person name="Klenk H.-P."/>
            <person name="Eisen J.A."/>
        </authorList>
    </citation>
    <scope>NUCLEOTIDE SEQUENCE [LARGE SCALE GENOMIC DNA]</scope>
    <source>
        <strain evidence="5">ATCC 700099 / DSM 44233 / CIP 104796 / JCM 9543 / NBRC 105858 / Y-104</strain>
    </source>
</reference>
<evidence type="ECO:0000259" key="3">
    <source>
        <dbReference type="PROSITE" id="PS51186"/>
    </source>
</evidence>
<evidence type="ECO:0000313" key="5">
    <source>
        <dbReference type="Proteomes" id="UP000002218"/>
    </source>
</evidence>
<dbReference type="KEGG" id="nml:Namu_2840"/>
<dbReference type="EMBL" id="CP001737">
    <property type="protein sequence ID" value="ACV79185.1"/>
    <property type="molecule type" value="Genomic_DNA"/>
</dbReference>
<name>C8X9M7_NAKMY</name>
<dbReference type="InParanoid" id="C8X9M7"/>
<dbReference type="InterPro" id="IPR000182">
    <property type="entry name" value="GNAT_dom"/>
</dbReference>
<dbReference type="CDD" id="cd04301">
    <property type="entry name" value="NAT_SF"/>
    <property type="match status" value="1"/>
</dbReference>
<dbReference type="PANTHER" id="PTHR43877:SF2">
    <property type="entry name" value="AMINOALKYLPHOSPHONATE N-ACETYLTRANSFERASE-RELATED"/>
    <property type="match status" value="1"/>
</dbReference>
<evidence type="ECO:0000313" key="4">
    <source>
        <dbReference type="EMBL" id="ACV79185.1"/>
    </source>
</evidence>
<dbReference type="Gene3D" id="3.40.630.30">
    <property type="match status" value="1"/>
</dbReference>
<dbReference type="Pfam" id="PF00583">
    <property type="entry name" value="Acetyltransf_1"/>
    <property type="match status" value="1"/>
</dbReference>
<organism evidence="4 5">
    <name type="scientific">Nakamurella multipartita (strain ATCC 700099 / DSM 44233 / CIP 104796 / JCM 9543 / NBRC 105858 / Y-104)</name>
    <name type="common">Microsphaera multipartita</name>
    <dbReference type="NCBI Taxonomy" id="479431"/>
    <lineage>
        <taxon>Bacteria</taxon>
        <taxon>Bacillati</taxon>
        <taxon>Actinomycetota</taxon>
        <taxon>Actinomycetes</taxon>
        <taxon>Nakamurellales</taxon>
        <taxon>Nakamurellaceae</taxon>
        <taxon>Nakamurella</taxon>
    </lineage>
</organism>
<sequence>MPDAVSMPNRMQIRPFAIADTDPVIDLWHRCGLTRPWNDPHRDIARKLTVQPELFLVGELDDRIVASAMAGYDGHRGWVNYLAVDPDRRRAGLAGTLMAVIEADLRARGCPKLSLQVRAGNEQALGFYRSLGYADDRTVVLGKRLISDGADRPEENR</sequence>
<dbReference type="InterPro" id="IPR016181">
    <property type="entry name" value="Acyl_CoA_acyltransferase"/>
</dbReference>